<dbReference type="InterPro" id="IPR036397">
    <property type="entry name" value="RNaseH_sf"/>
</dbReference>
<dbReference type="Proteomes" id="UP001163828">
    <property type="component" value="Unassembled WGS sequence"/>
</dbReference>
<dbReference type="InterPro" id="IPR002156">
    <property type="entry name" value="RNaseH_domain"/>
</dbReference>
<organism evidence="2 3">
    <name type="scientific">Lentinula boryana</name>
    <dbReference type="NCBI Taxonomy" id="40481"/>
    <lineage>
        <taxon>Eukaryota</taxon>
        <taxon>Fungi</taxon>
        <taxon>Dikarya</taxon>
        <taxon>Basidiomycota</taxon>
        <taxon>Agaricomycotina</taxon>
        <taxon>Agaricomycetes</taxon>
        <taxon>Agaricomycetidae</taxon>
        <taxon>Agaricales</taxon>
        <taxon>Marasmiineae</taxon>
        <taxon>Omphalotaceae</taxon>
        <taxon>Lentinula</taxon>
    </lineage>
</organism>
<dbReference type="InterPro" id="IPR012337">
    <property type="entry name" value="RNaseH-like_sf"/>
</dbReference>
<dbReference type="PROSITE" id="PS50879">
    <property type="entry name" value="RNASE_H_1"/>
    <property type="match status" value="1"/>
</dbReference>
<dbReference type="Pfam" id="PF00075">
    <property type="entry name" value="RNase_H"/>
    <property type="match status" value="1"/>
</dbReference>
<dbReference type="SUPFAM" id="SSF53098">
    <property type="entry name" value="Ribonuclease H-like"/>
    <property type="match status" value="1"/>
</dbReference>
<gene>
    <name evidence="2" type="ORF">F5050DRAFT_1581445</name>
</gene>
<keyword evidence="3" id="KW-1185">Reference proteome</keyword>
<evidence type="ECO:0000259" key="1">
    <source>
        <dbReference type="PROSITE" id="PS50879"/>
    </source>
</evidence>
<dbReference type="EMBL" id="MU791045">
    <property type="protein sequence ID" value="KAJ3991416.1"/>
    <property type="molecule type" value="Genomic_DNA"/>
</dbReference>
<protein>
    <recommendedName>
        <fullName evidence="1">RNase H type-1 domain-containing protein</fullName>
    </recommendedName>
</protein>
<evidence type="ECO:0000313" key="3">
    <source>
        <dbReference type="Proteomes" id="UP001163828"/>
    </source>
</evidence>
<dbReference type="Gene3D" id="3.30.420.10">
    <property type="entry name" value="Ribonuclease H-like superfamily/Ribonuclease H"/>
    <property type="match status" value="1"/>
</dbReference>
<dbReference type="InterPro" id="IPR026960">
    <property type="entry name" value="RVT-Znf"/>
</dbReference>
<proteinExistence type="predicted"/>
<dbReference type="Pfam" id="PF13966">
    <property type="entry name" value="zf-RVT"/>
    <property type="match status" value="1"/>
</dbReference>
<reference evidence="2" key="1">
    <citation type="submission" date="2022-08" db="EMBL/GenBank/DDBJ databases">
        <authorList>
            <consortium name="DOE Joint Genome Institute"/>
            <person name="Min B."/>
            <person name="Riley R."/>
            <person name="Sierra-Patev S."/>
            <person name="Naranjo-Ortiz M."/>
            <person name="Looney B."/>
            <person name="Konkel Z."/>
            <person name="Slot J.C."/>
            <person name="Sakamoto Y."/>
            <person name="Steenwyk J.L."/>
            <person name="Rokas A."/>
            <person name="Carro J."/>
            <person name="Camarero S."/>
            <person name="Ferreira P."/>
            <person name="Molpeceres G."/>
            <person name="Ruiz-Duenas F.J."/>
            <person name="Serrano A."/>
            <person name="Henrissat B."/>
            <person name="Drula E."/>
            <person name="Hughes K.W."/>
            <person name="Mata J.L."/>
            <person name="Ishikawa N.K."/>
            <person name="Vargas-Isla R."/>
            <person name="Ushijima S."/>
            <person name="Smith C.A."/>
            <person name="Ahrendt S."/>
            <person name="Andreopoulos W."/>
            <person name="He G."/>
            <person name="Labutti K."/>
            <person name="Lipzen A."/>
            <person name="Ng V."/>
            <person name="Sandor L."/>
            <person name="Barry K."/>
            <person name="Martinez A.T."/>
            <person name="Xiao Y."/>
            <person name="Gibbons J.G."/>
            <person name="Terashima K."/>
            <person name="Hibbett D.S."/>
            <person name="Grigoriev I.V."/>
        </authorList>
    </citation>
    <scope>NUCLEOTIDE SEQUENCE</scope>
    <source>
        <strain evidence="2">TFB10827</strain>
    </source>
</reference>
<feature type="domain" description="RNase H type-1" evidence="1">
    <location>
        <begin position="1"/>
        <end position="52"/>
    </location>
</feature>
<accession>A0ABQ8PYA9</accession>
<evidence type="ECO:0000313" key="2">
    <source>
        <dbReference type="EMBL" id="KAJ3991416.1"/>
    </source>
</evidence>
<name>A0ABQ8PYA9_9AGAR</name>
<sequence>MGFIGVANPKEYQATIAALQKRHAPTTFSWVKGHAGIEGNERADELAKEGCQKEQADTVELVVPPTLKLTGAKLKGMTQALAYKAIRHHKMMKRTYQEALNRRITKINMGRAKYMINELQGTEPSDKLFWRSLRHKDFSRKYRYFIWMTAHNGYKTGEYWQNIPTFEHRANCPQCGEIESMEHILTECENSNQKLIWSLTEELWRNKKPEWIEPRFGTIIGCGLIKITNKEGKHLAGDSRLYRILISEAAHLIWKMRCENVIQGKEISNAEARRRWKATIQSRLEIDCLMTKIRLTKRRLDQKIVKCTWSEVLEEQDNLPENWMGESGVLVGIRTGMG</sequence>
<comment type="caution">
    <text evidence="2">The sequence shown here is derived from an EMBL/GenBank/DDBJ whole genome shotgun (WGS) entry which is preliminary data.</text>
</comment>